<dbReference type="EMBL" id="JAADYS010001573">
    <property type="protein sequence ID" value="KAF4462203.1"/>
    <property type="molecule type" value="Genomic_DNA"/>
</dbReference>
<protein>
    <submittedName>
        <fullName evidence="1">Uncharacterized protein</fullName>
    </submittedName>
</protein>
<evidence type="ECO:0000313" key="2">
    <source>
        <dbReference type="Proteomes" id="UP000554235"/>
    </source>
</evidence>
<name>A0A8H4L5Z9_9HYPO</name>
<gene>
    <name evidence="1" type="ORF">FALBO_10991</name>
</gene>
<comment type="caution">
    <text evidence="1">The sequence shown here is derived from an EMBL/GenBank/DDBJ whole genome shotgun (WGS) entry which is preliminary data.</text>
</comment>
<sequence length="104" mass="11683">MDTTDPVQDTMQLAINEKRVKVESVKAAITDVENAVTEEERRAALEAVRTIVASELTRRQPPKPTPEVSSSVQRLVDKDLPLIEEDYKNDVKEPKFAALVHSKK</sequence>
<keyword evidence="2" id="KW-1185">Reference proteome</keyword>
<dbReference type="AlphaFoldDB" id="A0A8H4L5Z9"/>
<reference evidence="1 2" key="1">
    <citation type="submission" date="2020-01" db="EMBL/GenBank/DDBJ databases">
        <title>Identification and distribution of gene clusters putatively required for synthesis of sphingolipid metabolism inhibitors in phylogenetically diverse species of the filamentous fungus Fusarium.</title>
        <authorList>
            <person name="Kim H.-S."/>
            <person name="Busman M."/>
            <person name="Brown D.W."/>
            <person name="Divon H."/>
            <person name="Uhlig S."/>
            <person name="Proctor R.H."/>
        </authorList>
    </citation>
    <scope>NUCLEOTIDE SEQUENCE [LARGE SCALE GENOMIC DNA]</scope>
    <source>
        <strain evidence="1 2">NRRL 20459</strain>
    </source>
</reference>
<organism evidence="1 2">
    <name type="scientific">Fusarium albosuccineum</name>
    <dbReference type="NCBI Taxonomy" id="1237068"/>
    <lineage>
        <taxon>Eukaryota</taxon>
        <taxon>Fungi</taxon>
        <taxon>Dikarya</taxon>
        <taxon>Ascomycota</taxon>
        <taxon>Pezizomycotina</taxon>
        <taxon>Sordariomycetes</taxon>
        <taxon>Hypocreomycetidae</taxon>
        <taxon>Hypocreales</taxon>
        <taxon>Nectriaceae</taxon>
        <taxon>Fusarium</taxon>
        <taxon>Fusarium decemcellulare species complex</taxon>
    </lineage>
</organism>
<dbReference type="Proteomes" id="UP000554235">
    <property type="component" value="Unassembled WGS sequence"/>
</dbReference>
<accession>A0A8H4L5Z9</accession>
<evidence type="ECO:0000313" key="1">
    <source>
        <dbReference type="EMBL" id="KAF4462203.1"/>
    </source>
</evidence>
<proteinExistence type="predicted"/>